<sequence>MQSAVLYGLSQPLNTTIQQLRFNCPSGNCTWPAYDSLAVCSKCNSLTPSLTRFSDYGGQYVPLMEDNNAAALSNGTSYRLPNGLFLDNIDGWQWGAEPQYGAMFMTTYGTSNASLTNSLQDLSDTLIWAAGVLKTGPDAANATAAWPDLPVEAAECALYYCVNRYQTSVRNGSLVEEVSVVDGAHRAADSWQLVDFPDAWEAYNESMVESIAFDAYFSAAERSDLALVAPDGEMFNLSQNAVESISSYFMTTFQADLQAYNESNGTVEGQINGWYMNSTSIQYQPSAIQPFWKSEDLNETFVTLATSMTNALRADADADGATMVGKSGLMMTYYSVRWPWIALNCVVVLMGALFLFLTIGKCGESAPVWKSSTLAAMSRGGHVRHLLERATSLGEMEKFAKDEKVVLFGRDGEVMKDGSNVVETGVGSREVL</sequence>
<dbReference type="OrthoDB" id="5376804at2759"/>
<comment type="caution">
    <text evidence="2">The sequence shown here is derived from an EMBL/GenBank/DDBJ whole genome shotgun (WGS) entry which is preliminary data.</text>
</comment>
<dbReference type="Proteomes" id="UP000183809">
    <property type="component" value="Unassembled WGS sequence"/>
</dbReference>
<dbReference type="GeneID" id="31010747"/>
<gene>
    <name evidence="2" type="ORF">BKCO1_1130001</name>
</gene>
<dbReference type="AlphaFoldDB" id="A0A1J9QJV5"/>
<keyword evidence="1" id="KW-1133">Transmembrane helix</keyword>
<protein>
    <submittedName>
        <fullName evidence="2">Uncharacterized protein</fullName>
    </submittedName>
</protein>
<evidence type="ECO:0000313" key="2">
    <source>
        <dbReference type="EMBL" id="OJD28768.1"/>
    </source>
</evidence>
<evidence type="ECO:0000313" key="3">
    <source>
        <dbReference type="Proteomes" id="UP000183809"/>
    </source>
</evidence>
<dbReference type="STRING" id="236234.A0A1J9QJV5"/>
<keyword evidence="1" id="KW-0472">Membrane</keyword>
<proteinExistence type="predicted"/>
<dbReference type="PANTHER" id="PTHR35394:SF5">
    <property type="entry name" value="DUF3176 DOMAIN-CONTAINING PROTEIN"/>
    <property type="match status" value="1"/>
</dbReference>
<reference evidence="2 3" key="1">
    <citation type="submission" date="2016-10" db="EMBL/GenBank/DDBJ databases">
        <title>Proteomics and genomics reveal pathogen-plant mechanisms compatible with a hemibiotrophic lifestyle of Diplodia corticola.</title>
        <authorList>
            <person name="Fernandes I."/>
            <person name="De Jonge R."/>
            <person name="Van De Peer Y."/>
            <person name="Devreese B."/>
            <person name="Alves A."/>
            <person name="Esteves A.C."/>
        </authorList>
    </citation>
    <scope>NUCLEOTIDE SEQUENCE [LARGE SCALE GENOMIC DNA]</scope>
    <source>
        <strain evidence="2 3">CBS 112549</strain>
    </source>
</reference>
<accession>A0A1J9QJV5</accession>
<keyword evidence="3" id="KW-1185">Reference proteome</keyword>
<feature type="transmembrane region" description="Helical" evidence="1">
    <location>
        <begin position="338"/>
        <end position="360"/>
    </location>
</feature>
<dbReference type="EMBL" id="MNUE01000113">
    <property type="protein sequence ID" value="OJD28768.1"/>
    <property type="molecule type" value="Genomic_DNA"/>
</dbReference>
<dbReference type="PANTHER" id="PTHR35394">
    <property type="entry name" value="DUF3176 DOMAIN-CONTAINING PROTEIN"/>
    <property type="match status" value="1"/>
</dbReference>
<name>A0A1J9QJV5_9PEZI</name>
<dbReference type="RefSeq" id="XP_020125028.1">
    <property type="nucleotide sequence ID" value="XM_020270488.1"/>
</dbReference>
<organism evidence="2 3">
    <name type="scientific">Diplodia corticola</name>
    <dbReference type="NCBI Taxonomy" id="236234"/>
    <lineage>
        <taxon>Eukaryota</taxon>
        <taxon>Fungi</taxon>
        <taxon>Dikarya</taxon>
        <taxon>Ascomycota</taxon>
        <taxon>Pezizomycotina</taxon>
        <taxon>Dothideomycetes</taxon>
        <taxon>Dothideomycetes incertae sedis</taxon>
        <taxon>Botryosphaeriales</taxon>
        <taxon>Botryosphaeriaceae</taxon>
        <taxon>Diplodia</taxon>
    </lineage>
</organism>
<keyword evidence="1" id="KW-0812">Transmembrane</keyword>
<evidence type="ECO:0000256" key="1">
    <source>
        <dbReference type="SAM" id="Phobius"/>
    </source>
</evidence>